<dbReference type="PANTHER" id="PTHR43861:SF1">
    <property type="entry name" value="TRANS-ACONITATE 2-METHYLTRANSFERASE"/>
    <property type="match status" value="1"/>
</dbReference>
<organism evidence="3 4">
    <name type="scientific">Humidesulfovibrio mexicanus</name>
    <dbReference type="NCBI Taxonomy" id="147047"/>
    <lineage>
        <taxon>Bacteria</taxon>
        <taxon>Pseudomonadati</taxon>
        <taxon>Thermodesulfobacteriota</taxon>
        <taxon>Desulfovibrionia</taxon>
        <taxon>Desulfovibrionales</taxon>
        <taxon>Desulfovibrionaceae</taxon>
        <taxon>Humidesulfovibrio</taxon>
    </lineage>
</organism>
<dbReference type="OrthoDB" id="9797252at2"/>
<feature type="domain" description="Methyltransferase type 11" evidence="2">
    <location>
        <begin position="772"/>
        <end position="868"/>
    </location>
</feature>
<dbReference type="Proteomes" id="UP000198324">
    <property type="component" value="Unassembled WGS sequence"/>
</dbReference>
<gene>
    <name evidence="3" type="ORF">SAMN04488503_0733</name>
</gene>
<dbReference type="AlphaFoldDB" id="A0A238Y6X0"/>
<evidence type="ECO:0000259" key="2">
    <source>
        <dbReference type="Pfam" id="PF08241"/>
    </source>
</evidence>
<feature type="region of interest" description="Disordered" evidence="1">
    <location>
        <begin position="682"/>
        <end position="701"/>
    </location>
</feature>
<dbReference type="InterPro" id="IPR013216">
    <property type="entry name" value="Methyltransf_11"/>
</dbReference>
<protein>
    <submittedName>
        <fullName evidence="3">Surface carbohydrate biosynthesis protein</fullName>
    </submittedName>
</protein>
<evidence type="ECO:0000313" key="3">
    <source>
        <dbReference type="EMBL" id="SNR66702.1"/>
    </source>
</evidence>
<dbReference type="SUPFAM" id="SSF53335">
    <property type="entry name" value="S-adenosyl-L-methionine-dependent methyltransferases"/>
    <property type="match status" value="2"/>
</dbReference>
<dbReference type="CDD" id="cd02440">
    <property type="entry name" value="AdoMet_MTases"/>
    <property type="match status" value="1"/>
</dbReference>
<dbReference type="Gene3D" id="3.40.50.150">
    <property type="entry name" value="Vaccinia Virus protein VP39"/>
    <property type="match status" value="2"/>
</dbReference>
<dbReference type="PANTHER" id="PTHR43861">
    <property type="entry name" value="TRANS-ACONITATE 2-METHYLTRANSFERASE-RELATED"/>
    <property type="match status" value="1"/>
</dbReference>
<dbReference type="Pfam" id="PF08241">
    <property type="entry name" value="Methyltransf_11"/>
    <property type="match status" value="1"/>
</dbReference>
<proteinExistence type="predicted"/>
<reference evidence="3 4" key="1">
    <citation type="submission" date="2017-06" db="EMBL/GenBank/DDBJ databases">
        <authorList>
            <person name="Kim H.J."/>
            <person name="Triplett B.A."/>
        </authorList>
    </citation>
    <scope>NUCLEOTIDE SEQUENCE [LARGE SCALE GENOMIC DNA]</scope>
    <source>
        <strain evidence="3 4">DSM 13116</strain>
    </source>
</reference>
<dbReference type="RefSeq" id="WP_089271788.1">
    <property type="nucleotide sequence ID" value="NZ_FZOC01000001.1"/>
</dbReference>
<evidence type="ECO:0000256" key="1">
    <source>
        <dbReference type="SAM" id="MobiDB-lite"/>
    </source>
</evidence>
<name>A0A238Y6X0_9BACT</name>
<dbReference type="GO" id="GO:0008757">
    <property type="term" value="F:S-adenosylmethionine-dependent methyltransferase activity"/>
    <property type="evidence" value="ECO:0007669"/>
    <property type="project" value="InterPro"/>
</dbReference>
<keyword evidence="4" id="KW-1185">Reference proteome</keyword>
<accession>A0A238Y6X0</accession>
<dbReference type="InterPro" id="IPR029063">
    <property type="entry name" value="SAM-dependent_MTases_sf"/>
</dbReference>
<evidence type="ECO:0000313" key="4">
    <source>
        <dbReference type="Proteomes" id="UP000198324"/>
    </source>
</evidence>
<sequence>MRKVDVLYLVEHTAREMDVACAVKVLAEDRHGLSVEIRNIYLHAHQSLREFDPLVVAHPFFYFAAGALAVEDYVARWPDALHFNLAWEQLHYKAHWQIKRPSDEFARTKVVHHAWGRFYEDYLTGFGVPSENIRVNGQPAYQLYRDPYRRHYRTRESLAALYGLDPAKRWVFVPENYRWAFIGGKVKLFSRLGGDADEIAQLRDFSRHSLKLLLECCNELARRPDVEVVFRTRPAVNSEVMFDFFSEQVGTAAPRLHFIKEGSVREWVLAADTVVSSYSTSLIEAAVAGKDLFMFEPVAFPCGLHCAWYDLAPKIADPARFVSACLEGGGQGGASPLHRWAETELMSGGDAIANLAGLLAEMRDMARVRRGSPKGHGPLPLETKIFFNAQTHEADVFQPSDVDSWVAAWRGSLAGAHAPQPSTKPEFNRLMRAEDLLDESWDGLAAVFPPLAEYRVAHWAQSGQEAQAAPLSGLWRRLGKNLVRAASVGAAGAQPVPPRDLWAVCSVLAALGPQLRSGTRLLALGECDELLRKHFGALGVEMVTESLGSSEQNLRAAHKDETVLDHPAGGFDVACSIFGLERLDVAAKHSLLAGVAHCLKPGGIFALSFACLDFDLSVLGQPGFAGVRNAIRNVADIRRHFLACGEFEVLGNEAFATRAGRSPMDQATAGVLVLRRKGAGQAGEGKDAKAANGGKGAGHKVKVPKHWSVNSWEEKARENPLYAVMTMEEMADAGPDNFSEQHLALFFEKGRKLAEKWVLPSLAHAPEKGLVLEYGCGAGRILKALVDRGIACGGIDISQTMLEHCRRLVPGVARLACLSPVGDAVLEDGCARIVYSYAVVQHIDRLSAFDKAVSEMCRLLAPGGILVLQVNCEDYTLAAGGVLGRTENHEDHSVHYPPGSSRGSVHRNSTWSGVYIGHDRLCALLRQGGVAVDRVVPFNDKKPRAQVYFGTKDG</sequence>
<dbReference type="SUPFAM" id="SSF53756">
    <property type="entry name" value="UDP-Glycosyltransferase/glycogen phosphorylase"/>
    <property type="match status" value="1"/>
</dbReference>
<dbReference type="EMBL" id="FZOC01000001">
    <property type="protein sequence ID" value="SNR66702.1"/>
    <property type="molecule type" value="Genomic_DNA"/>
</dbReference>